<dbReference type="AlphaFoldDB" id="A0A8J7P7C8"/>
<dbReference type="Proteomes" id="UP000664277">
    <property type="component" value="Unassembled WGS sequence"/>
</dbReference>
<reference evidence="1" key="1">
    <citation type="submission" date="2021-02" db="EMBL/GenBank/DDBJ databases">
        <title>Genome-Resolved Metagenomics of a Microbial Community Performing Photosynthetic Biological Nutrient Removal.</title>
        <authorList>
            <person name="Mcdaniel E.A."/>
        </authorList>
    </citation>
    <scope>NUCLEOTIDE SEQUENCE</scope>
    <source>
        <strain evidence="1">UWPOB_OBS1</strain>
    </source>
</reference>
<name>A0A8J7P7C8_9BACT</name>
<dbReference type="EMBL" id="JAFLCK010000011">
    <property type="protein sequence ID" value="MBN8660494.1"/>
    <property type="molecule type" value="Genomic_DNA"/>
</dbReference>
<accession>A0A8J7P7C8</accession>
<gene>
    <name evidence="1" type="ORF">J0M35_09045</name>
</gene>
<organism evidence="1 2">
    <name type="scientific">Candidatus Obscuribacter phosphatis</name>
    <dbReference type="NCBI Taxonomy" id="1906157"/>
    <lineage>
        <taxon>Bacteria</taxon>
        <taxon>Bacillati</taxon>
        <taxon>Candidatus Melainabacteria</taxon>
        <taxon>Candidatus Obscuribacterales</taxon>
        <taxon>Candidatus Obscuribacteraceae</taxon>
        <taxon>Candidatus Obscuribacter</taxon>
    </lineage>
</organism>
<proteinExistence type="predicted"/>
<sequence length="73" mass="8220">MTRTLEEALKAVLADDNKVSTYEARAIRELIMADGVVSEDEKALLEKALANNQFEERAFDLLSALLLRAHMKE</sequence>
<evidence type="ECO:0000313" key="1">
    <source>
        <dbReference type="EMBL" id="MBN8660494.1"/>
    </source>
</evidence>
<evidence type="ECO:0000313" key="2">
    <source>
        <dbReference type="Proteomes" id="UP000664277"/>
    </source>
</evidence>
<comment type="caution">
    <text evidence="1">The sequence shown here is derived from an EMBL/GenBank/DDBJ whole genome shotgun (WGS) entry which is preliminary data.</text>
</comment>
<protein>
    <submittedName>
        <fullName evidence="1">Uncharacterized protein</fullName>
    </submittedName>
</protein>